<evidence type="ECO:0000313" key="1">
    <source>
        <dbReference type="EMBL" id="RXJ74274.1"/>
    </source>
</evidence>
<comment type="caution">
    <text evidence="1">The sequence shown here is derived from an EMBL/GenBank/DDBJ whole genome shotgun (WGS) entry which is preliminary data.</text>
</comment>
<gene>
    <name evidence="1" type="ORF">CS022_04235</name>
</gene>
<accession>A0A4Q0YVM5</accession>
<dbReference type="AlphaFoldDB" id="A0A4Q0YVM5"/>
<name>A0A4Q0YVM5_9GAMM</name>
<dbReference type="RefSeq" id="WP_129121235.1">
    <property type="nucleotide sequence ID" value="NZ_PEIB01000003.1"/>
</dbReference>
<protein>
    <submittedName>
        <fullName evidence="1">Uncharacterized protein</fullName>
    </submittedName>
</protein>
<evidence type="ECO:0000313" key="2">
    <source>
        <dbReference type="Proteomes" id="UP000290287"/>
    </source>
</evidence>
<dbReference type="Proteomes" id="UP000290287">
    <property type="component" value="Unassembled WGS sequence"/>
</dbReference>
<organism evidence="1 2">
    <name type="scientific">Veronia nyctiphanis</name>
    <dbReference type="NCBI Taxonomy" id="1278244"/>
    <lineage>
        <taxon>Bacteria</taxon>
        <taxon>Pseudomonadati</taxon>
        <taxon>Pseudomonadota</taxon>
        <taxon>Gammaproteobacteria</taxon>
        <taxon>Vibrionales</taxon>
        <taxon>Vibrionaceae</taxon>
        <taxon>Veronia</taxon>
    </lineage>
</organism>
<keyword evidence="2" id="KW-1185">Reference proteome</keyword>
<dbReference type="EMBL" id="PEIB01000003">
    <property type="protein sequence ID" value="RXJ74274.1"/>
    <property type="molecule type" value="Genomic_DNA"/>
</dbReference>
<reference evidence="1 2" key="1">
    <citation type="submission" date="2017-10" db="EMBL/GenBank/DDBJ databases">
        <title>Nyctiphanis sp. nov., isolated from the stomach of the euphausiid Nyctiphanes simplex (Hansen, 1911) in the Gulf of California.</title>
        <authorList>
            <person name="Gomez-Gil B."/>
            <person name="Aguilar-Mendez M."/>
            <person name="Lopez-Cortes A."/>
            <person name="Gomez-Gutierrez J."/>
            <person name="Roque A."/>
            <person name="Lang E."/>
            <person name="Gonzalez-Castillo A."/>
        </authorList>
    </citation>
    <scope>NUCLEOTIDE SEQUENCE [LARGE SCALE GENOMIC DNA]</scope>
    <source>
        <strain evidence="1 2">CAIM 600</strain>
    </source>
</reference>
<dbReference type="OrthoDB" id="9851026at2"/>
<sequence length="260" mass="29877">MQQLGLFLTLLVFIVACRSDTPTMVDPSFQHEKSERYIVDDNNLSAFAYLSYTGKGEVRLDVNVVPETKLGTDASEPKMTDKIFLSVDGVISQLNKTETQGYTSYHKILDPNSTQYELYIVRNGARVQSGSISILPVPFDVKAALSDNVISIEWPIEAEHQYEFDRKLLNCVDKAKRDKRFESRPDVGKNEHLVNSGRMHIVISDFIREFQFVALSELRARYEWCEFNVSISALRPDVYDLDSNIDFLVRQVREIRVPLW</sequence>
<proteinExistence type="predicted"/>